<evidence type="ECO:0000259" key="8">
    <source>
        <dbReference type="PROSITE" id="PS50075"/>
    </source>
</evidence>
<dbReference type="SMART" id="SM00827">
    <property type="entry name" value="PKS_AT"/>
    <property type="match status" value="1"/>
</dbReference>
<dbReference type="SMART" id="SM01294">
    <property type="entry name" value="PKS_PP_betabranch"/>
    <property type="match status" value="1"/>
</dbReference>
<dbReference type="Gene3D" id="3.40.47.10">
    <property type="match status" value="1"/>
</dbReference>
<dbReference type="InterPro" id="IPR018201">
    <property type="entry name" value="Ketoacyl_synth_AS"/>
</dbReference>
<keyword evidence="2" id="KW-0596">Phosphopantetheine</keyword>
<dbReference type="InterPro" id="IPR036736">
    <property type="entry name" value="ACP-like_sf"/>
</dbReference>
<keyword evidence="6" id="KW-0045">Antibiotic biosynthesis</keyword>
<dbReference type="SUPFAM" id="SSF55048">
    <property type="entry name" value="Probable ACP-binding domain of malonyl-CoA ACP transacylase"/>
    <property type="match status" value="1"/>
</dbReference>
<evidence type="ECO:0000256" key="4">
    <source>
        <dbReference type="ARBA" id="ARBA00022679"/>
    </source>
</evidence>
<dbReference type="Pfam" id="PF00668">
    <property type="entry name" value="Condensation"/>
    <property type="match status" value="2"/>
</dbReference>
<dbReference type="InterPro" id="IPR020806">
    <property type="entry name" value="PKS_PP-bd"/>
</dbReference>
<dbReference type="SUPFAM" id="SSF52777">
    <property type="entry name" value="CoA-dependent acyltransferases"/>
    <property type="match status" value="4"/>
</dbReference>
<dbReference type="InterPro" id="IPR015422">
    <property type="entry name" value="PyrdxlP-dep_Trfase_small"/>
</dbReference>
<dbReference type="InterPro" id="IPR015424">
    <property type="entry name" value="PyrdxlP-dep_Trfase"/>
</dbReference>
<dbReference type="PROSITE" id="PS00606">
    <property type="entry name" value="KS3_1"/>
    <property type="match status" value="1"/>
</dbReference>
<dbReference type="Gene3D" id="3.30.559.10">
    <property type="entry name" value="Chloramphenicol acetyltransferase-like domain"/>
    <property type="match status" value="2"/>
</dbReference>
<dbReference type="EMBL" id="JAGGMS010000001">
    <property type="protein sequence ID" value="MBP2184126.1"/>
    <property type="molecule type" value="Genomic_DNA"/>
</dbReference>
<dbReference type="Pfam" id="PF00501">
    <property type="entry name" value="AMP-binding"/>
    <property type="match status" value="1"/>
</dbReference>
<dbReference type="CDD" id="cd17646">
    <property type="entry name" value="A_NRPS_AB3403-like"/>
    <property type="match status" value="1"/>
</dbReference>
<comment type="similarity">
    <text evidence="7">In the C-terminal section; belongs to the NRP synthetase family.</text>
</comment>
<evidence type="ECO:0000256" key="5">
    <source>
        <dbReference type="ARBA" id="ARBA00022898"/>
    </source>
</evidence>
<dbReference type="InterPro" id="IPR000873">
    <property type="entry name" value="AMP-dep_synth/lig_dom"/>
</dbReference>
<proteinExistence type="inferred from homology"/>
<dbReference type="PANTHER" id="PTHR43775">
    <property type="entry name" value="FATTY ACID SYNTHASE"/>
    <property type="match status" value="1"/>
</dbReference>
<gene>
    <name evidence="10" type="ORF">JOM49_005652</name>
</gene>
<accession>A0ABS4PXH0</accession>
<dbReference type="Gene3D" id="3.40.50.12780">
    <property type="entry name" value="N-terminal domain of ligase-like"/>
    <property type="match status" value="1"/>
</dbReference>
<keyword evidence="3" id="KW-0597">Phosphoprotein</keyword>
<dbReference type="InterPro" id="IPR032821">
    <property type="entry name" value="PKS_assoc"/>
</dbReference>
<evidence type="ECO:0000256" key="2">
    <source>
        <dbReference type="ARBA" id="ARBA00022450"/>
    </source>
</evidence>
<dbReference type="SUPFAM" id="SSF53901">
    <property type="entry name" value="Thiolase-like"/>
    <property type="match status" value="1"/>
</dbReference>
<evidence type="ECO:0000256" key="7">
    <source>
        <dbReference type="ARBA" id="ARBA00029443"/>
    </source>
</evidence>
<dbReference type="InterPro" id="IPR015421">
    <property type="entry name" value="PyrdxlP-dep_Trfase_major"/>
</dbReference>
<dbReference type="Gene3D" id="3.30.70.3290">
    <property type="match status" value="1"/>
</dbReference>
<dbReference type="NCBIfam" id="TIGR01733">
    <property type="entry name" value="AA-adenyl-dom"/>
    <property type="match status" value="1"/>
</dbReference>
<keyword evidence="4" id="KW-0808">Transferase</keyword>
<dbReference type="Gene3D" id="3.40.366.10">
    <property type="entry name" value="Malonyl-Coenzyme A Acyl Carrier Protein, domain 2"/>
    <property type="match status" value="1"/>
</dbReference>
<reference evidence="10 11" key="1">
    <citation type="submission" date="2021-03" db="EMBL/GenBank/DDBJ databases">
        <title>Sequencing the genomes of 1000 actinobacteria strains.</title>
        <authorList>
            <person name="Klenk H.-P."/>
        </authorList>
    </citation>
    <scope>NUCLEOTIDE SEQUENCE [LARGE SCALE GENOMIC DNA]</scope>
    <source>
        <strain evidence="10 11">DSM 45510</strain>
    </source>
</reference>
<dbReference type="Gene3D" id="3.30.300.30">
    <property type="match status" value="1"/>
</dbReference>
<dbReference type="InterPro" id="IPR001242">
    <property type="entry name" value="Condensation_dom"/>
</dbReference>
<dbReference type="InterPro" id="IPR023213">
    <property type="entry name" value="CAT-like_dom_sf"/>
</dbReference>
<dbReference type="Gene3D" id="3.30.559.30">
    <property type="entry name" value="Nonribosomal peptide synthetase, condensation domain"/>
    <property type="match status" value="2"/>
</dbReference>
<dbReference type="PROSITE" id="PS52004">
    <property type="entry name" value="KS3_2"/>
    <property type="match status" value="1"/>
</dbReference>
<dbReference type="CDD" id="cd00610">
    <property type="entry name" value="OAT_like"/>
    <property type="match status" value="1"/>
</dbReference>
<dbReference type="InterPro" id="IPR014043">
    <property type="entry name" value="Acyl_transferase_dom"/>
</dbReference>
<dbReference type="CDD" id="cd19540">
    <property type="entry name" value="LCL_NRPS-like"/>
    <property type="match status" value="1"/>
</dbReference>
<dbReference type="PROSITE" id="PS00455">
    <property type="entry name" value="AMP_BINDING"/>
    <property type="match status" value="1"/>
</dbReference>
<dbReference type="InterPro" id="IPR016036">
    <property type="entry name" value="Malonyl_transacylase_ACP-bd"/>
</dbReference>
<dbReference type="Pfam" id="PF00109">
    <property type="entry name" value="ketoacyl-synt"/>
    <property type="match status" value="1"/>
</dbReference>
<dbReference type="SMART" id="SM00825">
    <property type="entry name" value="PKS_KS"/>
    <property type="match status" value="1"/>
</dbReference>
<evidence type="ECO:0000256" key="6">
    <source>
        <dbReference type="ARBA" id="ARBA00023194"/>
    </source>
</evidence>
<dbReference type="Proteomes" id="UP000741013">
    <property type="component" value="Unassembled WGS sequence"/>
</dbReference>
<dbReference type="InterPro" id="IPR042099">
    <property type="entry name" value="ANL_N_sf"/>
</dbReference>
<dbReference type="InterPro" id="IPR020845">
    <property type="entry name" value="AMP-binding_CS"/>
</dbReference>
<sequence>MQPTDSRLESWLVQQIASRTGLDPDAVDREAPLTGYGLSSRDAVILIGELAELLGKDLSPTLFWEHPTIRALSTHLAGTGGDPAPAARERADVTPDEPIAVIGLGCRFPGADSPAEFWDLLDRGGDGIADARRREAPDLGRTHGLLRDVDGFDAGFFSISAREVPAVDPQQRLLLEVAWEALEHAGIAPTSLAGTRTGVFVGISTSDHARSGAALSAYSGTGQALSIAANRLSYFLDLHGPSLAVDTACSSSLVAVHLAARSLRCGEAETALAGGVNLLLSPELTEVFGQAGMLAEDGRCKTFDAGADGYVRAEGCGVVVLKTLSAARRDGDRVLAVLRGSAVNQDGRSNGLTAPSGAAQQRVVRDALAEAGLTPADIDYVEAHGTGTPLGDPIETRALAAVLGEGRETPFLLGSVKTNIGHTEAAAGIAGLIKVVLMLGHRRVPPHLHLRERNAEIAAGPFEIPETARDWASRHGPLTAGVSSFGFGGTNAHVILSEAEKTGTAGGNELRPRHVCTLSARTETALRTLAASYAELDEPNLRDLCFTTNVGRAHLRHRAAFAVGTPAELRDRLTGIATGTPAMNVHIGQKSPAGPGELAFLFSGQGAQYAGMARQLYATSARFRGLLTDCAALFETHVGKPLTAVVFSGDQLDETRYTQPALFCLEYALARLWLDWGAEPAFLLGHSVGQFAAACVAGVFDLADGLRLVAERGRVVQELSERGAMLVVFADEPTVRAALTPGLAIAAVNGTGNITVSGEPAEITALAETLTGRGVKTKVMSSAWAFHSPMMAAARDAFAATAASITYREPRIALVSDLDGRLHHPDAAYWTRHLTDTVRFADGIRLLGELGCTHFVEVGPQQVLIGAGRRELPGRVWVPSLREGVGDWDVLTGSAARLYAHGRDLDWAAFHRGHRATRTDLPTYPFEREAHRHPGGNTVTTVKTEAPGTDPVLPALAEVLATLLETGGPIDPDVSFLELGADSMTLFQTLQSVQRTFGVSIAISRLFEELNTLNRLADHVRAHAPAPALTTPAPVVAAAEVTAAAAAGTEVGRFLEVHEKVMAQAYELMRGGTPAPAAAVAVVPKRKDVVPVAPQDTFVAFAPKKAQKTAGHLTDEQRRLAEDVVTRFCERTKASKDQAARERAYHADVRHAPQPYLTLREARYPLVVTRSAGSRVWDLDGNEYIDLTMGFGVNFFGHGEPFINDAITAQLAEGMQLGPHSDLADDVARLITEMTGKQRVVFCNTGSEAVMVAVRLARAITGRDKIALFAGAYHGSADPILARQDPSGESVPLAPGVPEDVSRNALVLTYGDEASLEVLRAHAGELAAVLVEPVQSRRPDQQPVEFLRRLRALTRETGVPLVLDEVITGFRTHPGGVQGLWDIQADITTYGKVVGGGLPIGVVAGDAKYLDAIDGGAWPFGDAPYPHSVRTFFSGTFCKHPLALAAGRAVLQEMRRRGPALQEELTARVAALAARLDAMFTEAGVPIRVGQFGSLFRLRFLDEAPSSELVELFHTMLVAQGLYIWEGRNCFLSTAHTDADIERIVVVIASAVNQLTAAGFFPGARPALATAAPEDDDGYPLSEVQREMWFFDQVSADHSRSYNESAVLDLRGELDVPALRAAVGDAVARHDSLHTVFAKDGSRQQVLPRLALEVPLVEVSGDAVRAWFDARADEVFDLATGPLVKAAILRLGPDHHQLYLAVHHAVVDGWSFVVLFEEITRLYSRTGEALPPAPQYREFVQRQLAKPGDADYWAAQFPAGLPALKLPTDRARDARTSCRGGRVETRFAADRVTAVSRELGVTPFTVLFAAYAHLMHQLSGQDDLVIGVPQAQRDYPGADRLVGNCSTLLPIRSRLDGTRTVREYVAQLQRTLVEAYAHPDFSVSALGERLKLDPRAQVVGTIFNVDRAPAVPRPAGLTADLLRTTRRYSKIDLEVDVLFAGDQLTVTFEYNAELFDQATVHRHARTYEELLTTFLERPDAHFDQLDPSPWNHTGHDLVPGTLPELFEAQVARTPDATALLHAGESLTYAELDARANRLAGHLAALGAGPEEIVVLALPRSADLVSTVLAVLKAGAAYLPLDLDQPPARLAQLLGDSGARIVVATGETAGLLPTVDSLVLLDSVSYEHAEPRRAEPSNAAYVLYTSGSTGRPKGVVVTHEAVSNTLQWWQHEAGFGPGDRVLLKTPMTFDPSILEFFCPLFTGATLVVAEHDGHKNPAYLVSLIRETGVTCVQFVPTTLREFLAEPGAAGCTSLKTVMCAGEALPTTLVEQCFDTLGAQLYNLYGPTEASIDLTYWKARRGVEAVTVPIGRPLWNFRVHVLDADLYPVPPGQPGELYVAGAGLARGYLGRPEVTAAAFVPNPFEDGGARMYRTGDLVRWSDEGELEFLGRADTQVKLRGVRIELGEIEEALRALPRVDDACVLVRDEQLIAYLAGDIAEPLQLVRSLRDVLPTSMIPAQALALDTLPTLTSGKVDRRALAGLALPEAETSAEEPRTAAEARLLTIWTEVLGHPAGLHDDFFAHGGTSLSAMRLLTRVRGELGHELTVRDLFAAPTVAGLASRFAAPTVAGLASRFAGHADTRPPLVPVPREKPVPLSFAQARLWFLYRLGGPSPMYNIAMSFRLDGDLEPAALRAAFGDVVGRHESLRTTVAEIDGVAVQHVHPAAEAVVDFAEGTPEDAAEHAFDLVDELPLRVRLHRAGPAEHVLTVALHHIAGDAWSFGQLARDLATAYEARCAGTTPRWTPLPVQYADYAVWQSAMLGDEKDPASLVSRQLAFWKTNLAGLPVELNLPYDRPRPATPTQHGASLEFDLAPDHHDRLLGLARECGASFFMIAQAGLSTLLTNLGAGTDIPLGTPVAGRADTALDELIGFFANTVVLRTDTGGNPAFRDLLTRVREANLPAYAHQDVPFEHLVRVLNPPRSRSRHPLFQIMLVSENTEQVDVGLPGLRMREEPVGSTTAKFDLVLSLREHHAPDGTAAGVRGSLEYSTDLFDEATARGLAGGFVRLLETVAGNPGVRCAEIR</sequence>
<evidence type="ECO:0000313" key="10">
    <source>
        <dbReference type="EMBL" id="MBP2184126.1"/>
    </source>
</evidence>
<dbReference type="InterPro" id="IPR049704">
    <property type="entry name" value="Aminotrans_3_PPA_site"/>
</dbReference>
<dbReference type="Pfam" id="PF16197">
    <property type="entry name" value="KAsynt_C_assoc"/>
    <property type="match status" value="1"/>
</dbReference>
<dbReference type="PANTHER" id="PTHR43775:SF37">
    <property type="entry name" value="SI:DKEY-61P9.11"/>
    <property type="match status" value="1"/>
</dbReference>
<dbReference type="InterPro" id="IPR001227">
    <property type="entry name" value="Ac_transferase_dom_sf"/>
</dbReference>
<dbReference type="InterPro" id="IPR010071">
    <property type="entry name" value="AA_adenyl_dom"/>
</dbReference>
<dbReference type="InterPro" id="IPR009081">
    <property type="entry name" value="PP-bd_ACP"/>
</dbReference>
<comment type="cofactor">
    <cofactor evidence="1">
        <name>pantetheine 4'-phosphate</name>
        <dbReference type="ChEBI" id="CHEBI:47942"/>
    </cofactor>
</comment>
<dbReference type="Pfam" id="PF00550">
    <property type="entry name" value="PP-binding"/>
    <property type="match status" value="3"/>
</dbReference>
<dbReference type="InterPro" id="IPR050091">
    <property type="entry name" value="PKS_NRPS_Biosynth_Enz"/>
</dbReference>
<dbReference type="SUPFAM" id="SSF56801">
    <property type="entry name" value="Acetyl-CoA synthetase-like"/>
    <property type="match status" value="1"/>
</dbReference>
<dbReference type="PROSITE" id="PS00600">
    <property type="entry name" value="AA_TRANSFER_CLASS_3"/>
    <property type="match status" value="1"/>
</dbReference>
<feature type="domain" description="Carrier" evidence="8">
    <location>
        <begin position="3"/>
        <end position="80"/>
    </location>
</feature>
<dbReference type="Gene3D" id="1.10.1200.10">
    <property type="entry name" value="ACP-like"/>
    <property type="match status" value="3"/>
</dbReference>
<dbReference type="InterPro" id="IPR005814">
    <property type="entry name" value="Aminotrans_3"/>
</dbReference>
<dbReference type="SUPFAM" id="SSF52151">
    <property type="entry name" value="FabD/lysophospholipase-like"/>
    <property type="match status" value="1"/>
</dbReference>
<dbReference type="SUPFAM" id="SSF53383">
    <property type="entry name" value="PLP-dependent transferases"/>
    <property type="match status" value="1"/>
</dbReference>
<dbReference type="CDD" id="cd19531">
    <property type="entry name" value="LCL_NRPS-like"/>
    <property type="match status" value="1"/>
</dbReference>
<dbReference type="InterPro" id="IPR016035">
    <property type="entry name" value="Acyl_Trfase/lysoPLipase"/>
</dbReference>
<dbReference type="RefSeq" id="WP_209667184.1">
    <property type="nucleotide sequence ID" value="NZ_JAGGMS010000001.1"/>
</dbReference>
<dbReference type="Pfam" id="PF00202">
    <property type="entry name" value="Aminotran_3"/>
    <property type="match status" value="1"/>
</dbReference>
<dbReference type="InterPro" id="IPR014031">
    <property type="entry name" value="Ketoacyl_synth_C"/>
</dbReference>
<dbReference type="InterPro" id="IPR014030">
    <property type="entry name" value="Ketoacyl_synth_N"/>
</dbReference>
<feature type="domain" description="Carrier" evidence="8">
    <location>
        <begin position="2492"/>
        <end position="2566"/>
    </location>
</feature>
<dbReference type="Pfam" id="PF02801">
    <property type="entry name" value="Ketoacyl-synt_C"/>
    <property type="match status" value="1"/>
</dbReference>
<dbReference type="PROSITE" id="PS50075">
    <property type="entry name" value="CARRIER"/>
    <property type="match status" value="3"/>
</dbReference>
<keyword evidence="11" id="KW-1185">Reference proteome</keyword>
<name>A0ABS4PXH0_9PSEU</name>
<dbReference type="SMART" id="SM00823">
    <property type="entry name" value="PKS_PP"/>
    <property type="match status" value="3"/>
</dbReference>
<feature type="domain" description="Ketosynthase family 3 (KS3)" evidence="9">
    <location>
        <begin position="96"/>
        <end position="498"/>
    </location>
</feature>
<dbReference type="InterPro" id="IPR020841">
    <property type="entry name" value="PKS_Beta-ketoAc_synthase_dom"/>
</dbReference>
<dbReference type="InterPro" id="IPR045851">
    <property type="entry name" value="AMP-bd_C_sf"/>
</dbReference>
<comment type="caution">
    <text evidence="10">The sequence shown here is derived from an EMBL/GenBank/DDBJ whole genome shotgun (WGS) entry which is preliminary data.</text>
</comment>
<feature type="domain" description="Carrier" evidence="8">
    <location>
        <begin position="946"/>
        <end position="1024"/>
    </location>
</feature>
<dbReference type="SUPFAM" id="SSF47336">
    <property type="entry name" value="ACP-like"/>
    <property type="match status" value="3"/>
</dbReference>
<dbReference type="Pfam" id="PF00698">
    <property type="entry name" value="Acyl_transf_1"/>
    <property type="match status" value="1"/>
</dbReference>
<evidence type="ECO:0000256" key="3">
    <source>
        <dbReference type="ARBA" id="ARBA00022553"/>
    </source>
</evidence>
<protein>
    <submittedName>
        <fullName evidence="10">Amino acid adenylation domain-containing protein</fullName>
    </submittedName>
</protein>
<keyword evidence="5" id="KW-0663">Pyridoxal phosphate</keyword>
<dbReference type="Gene3D" id="3.90.1150.10">
    <property type="entry name" value="Aspartate Aminotransferase, domain 1"/>
    <property type="match status" value="1"/>
</dbReference>
<organism evidence="10 11">
    <name type="scientific">Amycolatopsis magusensis</name>
    <dbReference type="NCBI Taxonomy" id="882444"/>
    <lineage>
        <taxon>Bacteria</taxon>
        <taxon>Bacillati</taxon>
        <taxon>Actinomycetota</taxon>
        <taxon>Actinomycetes</taxon>
        <taxon>Pseudonocardiales</taxon>
        <taxon>Pseudonocardiaceae</taxon>
        <taxon>Amycolatopsis</taxon>
    </lineage>
</organism>
<evidence type="ECO:0000313" key="11">
    <source>
        <dbReference type="Proteomes" id="UP000741013"/>
    </source>
</evidence>
<evidence type="ECO:0000259" key="9">
    <source>
        <dbReference type="PROSITE" id="PS52004"/>
    </source>
</evidence>
<dbReference type="Gene3D" id="3.40.640.10">
    <property type="entry name" value="Type I PLP-dependent aspartate aminotransferase-like (Major domain)"/>
    <property type="match status" value="1"/>
</dbReference>
<evidence type="ECO:0000256" key="1">
    <source>
        <dbReference type="ARBA" id="ARBA00001957"/>
    </source>
</evidence>
<dbReference type="InterPro" id="IPR016039">
    <property type="entry name" value="Thiolase-like"/>
</dbReference>
<dbReference type="CDD" id="cd00833">
    <property type="entry name" value="PKS"/>
    <property type="match status" value="1"/>
</dbReference>